<dbReference type="GO" id="GO:0009733">
    <property type="term" value="P:response to auxin"/>
    <property type="evidence" value="ECO:0007669"/>
    <property type="project" value="InterPro"/>
</dbReference>
<organism evidence="2 3">
    <name type="scientific">Camellia sinensis var. sinensis</name>
    <name type="common">China tea</name>
    <dbReference type="NCBI Taxonomy" id="542762"/>
    <lineage>
        <taxon>Eukaryota</taxon>
        <taxon>Viridiplantae</taxon>
        <taxon>Streptophyta</taxon>
        <taxon>Embryophyta</taxon>
        <taxon>Tracheophyta</taxon>
        <taxon>Spermatophyta</taxon>
        <taxon>Magnoliopsida</taxon>
        <taxon>eudicotyledons</taxon>
        <taxon>Gunneridae</taxon>
        <taxon>Pentapetalae</taxon>
        <taxon>asterids</taxon>
        <taxon>Ericales</taxon>
        <taxon>Theaceae</taxon>
        <taxon>Camellia</taxon>
    </lineage>
</organism>
<gene>
    <name evidence="2" type="ORF">TEA_024335</name>
</gene>
<dbReference type="EMBL" id="SDRB02004406">
    <property type="protein sequence ID" value="THG15877.1"/>
    <property type="molecule type" value="Genomic_DNA"/>
</dbReference>
<keyword evidence="3" id="KW-1185">Reference proteome</keyword>
<evidence type="ECO:0000313" key="3">
    <source>
        <dbReference type="Proteomes" id="UP000306102"/>
    </source>
</evidence>
<comment type="similarity">
    <text evidence="1">Belongs to the ARG7 family.</text>
</comment>
<dbReference type="PANTHER" id="PTHR35296">
    <property type="entry name" value="EXPRESSED PROTEIN"/>
    <property type="match status" value="1"/>
</dbReference>
<proteinExistence type="inferred from homology"/>
<sequence>MKVAKLTKLKSALKKWPSFTKLDRTISSSTSVTATDDGAATAAGNLHPVYVGKSRRLYLVSTEVIDHPLFQVLVDKSNGSDGITVACEVVLFDHLLWMLENAGADVASVDELVEFYSY</sequence>
<protein>
    <submittedName>
        <fullName evidence="2">Uncharacterized protein</fullName>
    </submittedName>
</protein>
<dbReference type="Pfam" id="PF02519">
    <property type="entry name" value="Auxin_inducible"/>
    <property type="match status" value="1"/>
</dbReference>
<reference evidence="2 3" key="1">
    <citation type="journal article" date="2018" name="Proc. Natl. Acad. Sci. U.S.A.">
        <title>Draft genome sequence of Camellia sinensis var. sinensis provides insights into the evolution of the tea genome and tea quality.</title>
        <authorList>
            <person name="Wei C."/>
            <person name="Yang H."/>
            <person name="Wang S."/>
            <person name="Zhao J."/>
            <person name="Liu C."/>
            <person name="Gao L."/>
            <person name="Xia E."/>
            <person name="Lu Y."/>
            <person name="Tai Y."/>
            <person name="She G."/>
            <person name="Sun J."/>
            <person name="Cao H."/>
            <person name="Tong W."/>
            <person name="Gao Q."/>
            <person name="Li Y."/>
            <person name="Deng W."/>
            <person name="Jiang X."/>
            <person name="Wang W."/>
            <person name="Chen Q."/>
            <person name="Zhang S."/>
            <person name="Li H."/>
            <person name="Wu J."/>
            <person name="Wang P."/>
            <person name="Li P."/>
            <person name="Shi C."/>
            <person name="Zheng F."/>
            <person name="Jian J."/>
            <person name="Huang B."/>
            <person name="Shan D."/>
            <person name="Shi M."/>
            <person name="Fang C."/>
            <person name="Yue Y."/>
            <person name="Li F."/>
            <person name="Li D."/>
            <person name="Wei S."/>
            <person name="Han B."/>
            <person name="Jiang C."/>
            <person name="Yin Y."/>
            <person name="Xia T."/>
            <person name="Zhang Z."/>
            <person name="Bennetzen J.L."/>
            <person name="Zhao S."/>
            <person name="Wan X."/>
        </authorList>
    </citation>
    <scope>NUCLEOTIDE SEQUENCE [LARGE SCALE GENOMIC DNA]</scope>
    <source>
        <strain evidence="3">cv. Shuchazao</strain>
        <tissue evidence="2">Leaf</tissue>
    </source>
</reference>
<comment type="caution">
    <text evidence="2">The sequence shown here is derived from an EMBL/GenBank/DDBJ whole genome shotgun (WGS) entry which is preliminary data.</text>
</comment>
<evidence type="ECO:0000256" key="1">
    <source>
        <dbReference type="ARBA" id="ARBA00006974"/>
    </source>
</evidence>
<dbReference type="AlphaFoldDB" id="A0A4V3WPD0"/>
<name>A0A4V3WPD0_CAMSN</name>
<dbReference type="PANTHER" id="PTHR35296:SF8">
    <property type="entry name" value="SMALL AUXIN-UP RNA-RELATED"/>
    <property type="match status" value="1"/>
</dbReference>
<dbReference type="InterPro" id="IPR003676">
    <property type="entry name" value="SAUR_fam"/>
</dbReference>
<accession>A0A4V3WPD0</accession>
<dbReference type="Proteomes" id="UP000306102">
    <property type="component" value="Unassembled WGS sequence"/>
</dbReference>
<evidence type="ECO:0000313" key="2">
    <source>
        <dbReference type="EMBL" id="THG15877.1"/>
    </source>
</evidence>